<sequence>MPYLQRLCFPRQQGCTTFSISRYRDCVLIRAPPPFRYRQKTANRVSDGEQDLIACSCIPVHGRFTGHVPTLLSEMYNLAVRLKLPSAIKLGIYAKTTVQGMIL</sequence>
<dbReference type="Proteomes" id="UP000014500">
    <property type="component" value="Unassembled WGS sequence"/>
</dbReference>
<proteinExistence type="predicted"/>
<dbReference type="EnsemblMetazoa" id="SMAR007169-RA">
    <property type="protein sequence ID" value="SMAR007169-PA"/>
    <property type="gene ID" value="SMAR007169"/>
</dbReference>
<name>T1J0W1_STRMM</name>
<dbReference type="HOGENOM" id="CLU_2267085_0_0_1"/>
<reference evidence="2" key="1">
    <citation type="submission" date="2011-05" db="EMBL/GenBank/DDBJ databases">
        <authorList>
            <person name="Richards S.R."/>
            <person name="Qu J."/>
            <person name="Jiang H."/>
            <person name="Jhangiani S.N."/>
            <person name="Agravi P."/>
            <person name="Goodspeed R."/>
            <person name="Gross S."/>
            <person name="Mandapat C."/>
            <person name="Jackson L."/>
            <person name="Mathew T."/>
            <person name="Pu L."/>
            <person name="Thornton R."/>
            <person name="Saada N."/>
            <person name="Wilczek-Boney K.B."/>
            <person name="Lee S."/>
            <person name="Kovar C."/>
            <person name="Wu Y."/>
            <person name="Scherer S.E."/>
            <person name="Worley K.C."/>
            <person name="Muzny D.M."/>
            <person name="Gibbs R."/>
        </authorList>
    </citation>
    <scope>NUCLEOTIDE SEQUENCE</scope>
    <source>
        <strain evidence="2">Brora</strain>
    </source>
</reference>
<organism evidence="1 2">
    <name type="scientific">Strigamia maritima</name>
    <name type="common">European centipede</name>
    <name type="synonym">Geophilus maritimus</name>
    <dbReference type="NCBI Taxonomy" id="126957"/>
    <lineage>
        <taxon>Eukaryota</taxon>
        <taxon>Metazoa</taxon>
        <taxon>Ecdysozoa</taxon>
        <taxon>Arthropoda</taxon>
        <taxon>Myriapoda</taxon>
        <taxon>Chilopoda</taxon>
        <taxon>Pleurostigmophora</taxon>
        <taxon>Geophilomorpha</taxon>
        <taxon>Linotaeniidae</taxon>
        <taxon>Strigamia</taxon>
    </lineage>
</organism>
<evidence type="ECO:0000313" key="2">
    <source>
        <dbReference type="Proteomes" id="UP000014500"/>
    </source>
</evidence>
<keyword evidence="2" id="KW-1185">Reference proteome</keyword>
<accession>T1J0W1</accession>
<evidence type="ECO:0000313" key="1">
    <source>
        <dbReference type="EnsemblMetazoa" id="SMAR007169-PA"/>
    </source>
</evidence>
<protein>
    <submittedName>
        <fullName evidence="1">Uncharacterized protein</fullName>
    </submittedName>
</protein>
<dbReference type="AlphaFoldDB" id="T1J0W1"/>
<reference evidence="1" key="2">
    <citation type="submission" date="2015-02" db="UniProtKB">
        <authorList>
            <consortium name="EnsemblMetazoa"/>
        </authorList>
    </citation>
    <scope>IDENTIFICATION</scope>
</reference>
<dbReference type="EMBL" id="AFFK01020675">
    <property type="status" value="NOT_ANNOTATED_CDS"/>
    <property type="molecule type" value="Genomic_DNA"/>
</dbReference>